<name>A0A1B4FU02_9BURK</name>
<evidence type="ECO:0000313" key="2">
    <source>
        <dbReference type="EMBL" id="AOJ07127.1"/>
    </source>
</evidence>
<dbReference type="RefSeq" id="WP_066496523.1">
    <property type="nucleotide sequence ID" value="NZ_CP013388.1"/>
</dbReference>
<evidence type="ECO:0000313" key="3">
    <source>
        <dbReference type="Proteomes" id="UP000067711"/>
    </source>
</evidence>
<dbReference type="AlphaFoldDB" id="A0A1B4FU02"/>
<feature type="chain" id="PRO_5015350965" description="DUF4148 domain-containing protein" evidence="1">
    <location>
        <begin position="26"/>
        <end position="89"/>
    </location>
</feature>
<dbReference type="EMBL" id="CP013388">
    <property type="protein sequence ID" value="AOJ07127.1"/>
    <property type="molecule type" value="Genomic_DNA"/>
</dbReference>
<sequence length="89" mass="9527">MNAKKRMIWAAAALTTLAFAQVAFAQGKTRAKVAQELVRAQHEGIVPAGKNDYPPSAALIARNKTLHAISVHGGKADRSLDQHDQAVAR</sequence>
<reference evidence="2 3" key="1">
    <citation type="submission" date="2015-12" db="EMBL/GenBank/DDBJ databases">
        <title>Diversity of Burkholderia near neighbor genomes.</title>
        <authorList>
            <person name="Sahl J."/>
            <person name="Wagner D."/>
            <person name="Keim P."/>
        </authorList>
    </citation>
    <scope>NUCLEOTIDE SEQUENCE [LARGE SCALE GENOMIC DNA]</scope>
    <source>
        <strain evidence="2 3">BDU8</strain>
    </source>
</reference>
<evidence type="ECO:0000256" key="1">
    <source>
        <dbReference type="SAM" id="SignalP"/>
    </source>
</evidence>
<proteinExistence type="predicted"/>
<dbReference type="InterPro" id="IPR025421">
    <property type="entry name" value="DUF4148"/>
</dbReference>
<evidence type="ECO:0008006" key="4">
    <source>
        <dbReference type="Google" id="ProtNLM"/>
    </source>
</evidence>
<organism evidence="2 3">
    <name type="scientific">Burkholderia mayonis</name>
    <dbReference type="NCBI Taxonomy" id="1385591"/>
    <lineage>
        <taxon>Bacteria</taxon>
        <taxon>Pseudomonadati</taxon>
        <taxon>Pseudomonadota</taxon>
        <taxon>Betaproteobacteria</taxon>
        <taxon>Burkholderiales</taxon>
        <taxon>Burkholderiaceae</taxon>
        <taxon>Burkholderia</taxon>
        <taxon>pseudomallei group</taxon>
    </lineage>
</organism>
<protein>
    <recommendedName>
        <fullName evidence="4">DUF4148 domain-containing protein</fullName>
    </recommendedName>
</protein>
<gene>
    <name evidence="2" type="ORF">WS71_07220</name>
</gene>
<dbReference type="Pfam" id="PF13663">
    <property type="entry name" value="DUF4148"/>
    <property type="match status" value="1"/>
</dbReference>
<keyword evidence="1" id="KW-0732">Signal</keyword>
<dbReference type="Proteomes" id="UP000067711">
    <property type="component" value="Chromosome 2"/>
</dbReference>
<accession>A0A1B4FU02</accession>
<feature type="signal peptide" evidence="1">
    <location>
        <begin position="1"/>
        <end position="25"/>
    </location>
</feature>